<feature type="signal peptide" evidence="2">
    <location>
        <begin position="1"/>
        <end position="19"/>
    </location>
</feature>
<organism evidence="4 5">
    <name type="scientific">Winogradskyella haliclonae</name>
    <dbReference type="NCBI Taxonomy" id="2048558"/>
    <lineage>
        <taxon>Bacteria</taxon>
        <taxon>Pseudomonadati</taxon>
        <taxon>Bacteroidota</taxon>
        <taxon>Flavobacteriia</taxon>
        <taxon>Flavobacteriales</taxon>
        <taxon>Flavobacteriaceae</taxon>
        <taxon>Winogradskyella</taxon>
    </lineage>
</organism>
<keyword evidence="1 2" id="KW-0732">Signal</keyword>
<dbReference type="Gene3D" id="2.60.40.3080">
    <property type="match status" value="1"/>
</dbReference>
<evidence type="ECO:0000259" key="3">
    <source>
        <dbReference type="Pfam" id="PF18962"/>
    </source>
</evidence>
<protein>
    <submittedName>
        <fullName evidence="4">T9SS C-terminal target domain-containing protein</fullName>
    </submittedName>
</protein>
<sequence length="170" mass="18928">MKAFLPILILFCVAEVCLAQTNTRYRIISSNIGSSGSSQTISTSQGTYNVSQSIGQSSVIGTHRNSNYVLRQGYQQPLFNITIVEDVNYNLDVKVYPNPFNQQLTIDFISPIQNDIMVLLNDVSGKLIYSNRFSAAQKIDLQFSTIQSGAYFLKVISGSKHFNSKLIKSK</sequence>
<gene>
    <name evidence="4" type="ORF">GCM10011444_24210</name>
</gene>
<dbReference type="InterPro" id="IPR026444">
    <property type="entry name" value="Secre_tail"/>
</dbReference>
<dbReference type="Pfam" id="PF18962">
    <property type="entry name" value="Por_Secre_tail"/>
    <property type="match status" value="1"/>
</dbReference>
<evidence type="ECO:0000256" key="1">
    <source>
        <dbReference type="ARBA" id="ARBA00022729"/>
    </source>
</evidence>
<comment type="caution">
    <text evidence="4">The sequence shown here is derived from an EMBL/GenBank/DDBJ whole genome shotgun (WGS) entry which is preliminary data.</text>
</comment>
<keyword evidence="5" id="KW-1185">Reference proteome</keyword>
<proteinExistence type="predicted"/>
<evidence type="ECO:0000313" key="4">
    <source>
        <dbReference type="EMBL" id="GGI58112.1"/>
    </source>
</evidence>
<feature type="domain" description="Secretion system C-terminal sorting" evidence="3">
    <location>
        <begin position="95"/>
        <end position="167"/>
    </location>
</feature>
<accession>A0ABQ2C047</accession>
<dbReference type="NCBIfam" id="TIGR04183">
    <property type="entry name" value="Por_Secre_tail"/>
    <property type="match status" value="1"/>
</dbReference>
<name>A0ABQ2C047_9FLAO</name>
<evidence type="ECO:0000313" key="5">
    <source>
        <dbReference type="Proteomes" id="UP000624701"/>
    </source>
</evidence>
<dbReference type="Proteomes" id="UP000624701">
    <property type="component" value="Unassembled WGS sequence"/>
</dbReference>
<evidence type="ECO:0000256" key="2">
    <source>
        <dbReference type="SAM" id="SignalP"/>
    </source>
</evidence>
<dbReference type="RefSeq" id="WP_188375013.1">
    <property type="nucleotide sequence ID" value="NZ_BMDQ01000003.1"/>
</dbReference>
<dbReference type="EMBL" id="BMDQ01000003">
    <property type="protein sequence ID" value="GGI58112.1"/>
    <property type="molecule type" value="Genomic_DNA"/>
</dbReference>
<reference evidence="5" key="1">
    <citation type="journal article" date="2019" name="Int. J. Syst. Evol. Microbiol.">
        <title>The Global Catalogue of Microorganisms (GCM) 10K type strain sequencing project: providing services to taxonomists for standard genome sequencing and annotation.</title>
        <authorList>
            <consortium name="The Broad Institute Genomics Platform"/>
            <consortium name="The Broad Institute Genome Sequencing Center for Infectious Disease"/>
            <person name="Wu L."/>
            <person name="Ma J."/>
        </authorList>
    </citation>
    <scope>NUCLEOTIDE SEQUENCE [LARGE SCALE GENOMIC DNA]</scope>
    <source>
        <strain evidence="5">CCM 8681</strain>
    </source>
</reference>
<feature type="chain" id="PRO_5045944891" evidence="2">
    <location>
        <begin position="20"/>
        <end position="170"/>
    </location>
</feature>